<evidence type="ECO:0000259" key="4">
    <source>
        <dbReference type="PROSITE" id="PS50949"/>
    </source>
</evidence>
<dbReference type="PRINTS" id="PR00035">
    <property type="entry name" value="HTHGNTR"/>
</dbReference>
<feature type="domain" description="HTH gntR-type" evidence="4">
    <location>
        <begin position="8"/>
        <end position="76"/>
    </location>
</feature>
<dbReference type="InterPro" id="IPR000524">
    <property type="entry name" value="Tscrpt_reg_HTH_GntR"/>
</dbReference>
<dbReference type="InterPro" id="IPR011711">
    <property type="entry name" value="GntR_C"/>
</dbReference>
<sequence>MFSPIKTTKVYEQVIKQIEQMIISGELKRGQKLPSERDLSEQLQVSRASVREAFRALEIIGLIHVRQGEGSYIKESFEEFLFQPLTLLFTLQQSNPQEIIELRRIIELEAAYLAAKRCTDEEIELLRSLVVELIEADKINDTLRSEIADQRFHYSIAKASKNLLLLNILHLSSGLIDISVQEARGKITTTVEKKDLVSSQHYRIYEAIKNKQPLEAKACMKEHIDFIEEQYLKNF</sequence>
<reference evidence="5 6" key="1">
    <citation type="submission" date="2019-03" db="EMBL/GenBank/DDBJ databases">
        <title>Genomic Encyclopedia of Type Strains, Phase IV (KMG-IV): sequencing the most valuable type-strain genomes for metagenomic binning, comparative biology and taxonomic classification.</title>
        <authorList>
            <person name="Goeker M."/>
        </authorList>
    </citation>
    <scope>NUCLEOTIDE SEQUENCE [LARGE SCALE GENOMIC DNA]</scope>
    <source>
        <strain evidence="5 6">DSM 100013</strain>
    </source>
</reference>
<dbReference type="PANTHER" id="PTHR43537">
    <property type="entry name" value="TRANSCRIPTIONAL REGULATOR, GNTR FAMILY"/>
    <property type="match status" value="1"/>
</dbReference>
<dbReference type="SMART" id="SM00345">
    <property type="entry name" value="HTH_GNTR"/>
    <property type="match status" value="1"/>
</dbReference>
<gene>
    <name evidence="5" type="ORF">EDD79_100268</name>
</gene>
<keyword evidence="3" id="KW-0804">Transcription</keyword>
<dbReference type="Gene3D" id="1.20.120.530">
    <property type="entry name" value="GntR ligand-binding domain-like"/>
    <property type="match status" value="1"/>
</dbReference>
<keyword evidence="2" id="KW-0238">DNA-binding</keyword>
<evidence type="ECO:0000256" key="1">
    <source>
        <dbReference type="ARBA" id="ARBA00023015"/>
    </source>
</evidence>
<dbReference type="PROSITE" id="PS50949">
    <property type="entry name" value="HTH_GNTR"/>
    <property type="match status" value="1"/>
</dbReference>
<protein>
    <submittedName>
        <fullName evidence="5">GntR family transcriptional regulator</fullName>
    </submittedName>
</protein>
<evidence type="ECO:0000313" key="6">
    <source>
        <dbReference type="Proteomes" id="UP000295504"/>
    </source>
</evidence>
<dbReference type="EMBL" id="SLYC01000002">
    <property type="protein sequence ID" value="TCQ07072.1"/>
    <property type="molecule type" value="Genomic_DNA"/>
</dbReference>
<dbReference type="Pfam" id="PF07729">
    <property type="entry name" value="FCD"/>
    <property type="match status" value="1"/>
</dbReference>
<evidence type="ECO:0000313" key="5">
    <source>
        <dbReference type="EMBL" id="TCQ07072.1"/>
    </source>
</evidence>
<evidence type="ECO:0000256" key="2">
    <source>
        <dbReference type="ARBA" id="ARBA00023125"/>
    </source>
</evidence>
<dbReference type="GO" id="GO:0003700">
    <property type="term" value="F:DNA-binding transcription factor activity"/>
    <property type="evidence" value="ECO:0007669"/>
    <property type="project" value="InterPro"/>
</dbReference>
<proteinExistence type="predicted"/>
<dbReference type="RefSeq" id="WP_132847419.1">
    <property type="nucleotide sequence ID" value="NZ_CP058648.1"/>
</dbReference>
<dbReference type="PANTHER" id="PTHR43537:SF43">
    <property type="entry name" value="GNTR-FAMILY TRANSCRIPTIONAL REGULATOR"/>
    <property type="match status" value="1"/>
</dbReference>
<evidence type="ECO:0000256" key="3">
    <source>
        <dbReference type="ARBA" id="ARBA00023163"/>
    </source>
</evidence>
<dbReference type="Gene3D" id="1.10.10.10">
    <property type="entry name" value="Winged helix-like DNA-binding domain superfamily/Winged helix DNA-binding domain"/>
    <property type="match status" value="1"/>
</dbReference>
<dbReference type="AlphaFoldDB" id="A0A4R2TVT7"/>
<keyword evidence="1" id="KW-0805">Transcription regulation</keyword>
<organism evidence="5 6">
    <name type="scientific">Serpentinicella alkaliphila</name>
    <dbReference type="NCBI Taxonomy" id="1734049"/>
    <lineage>
        <taxon>Bacteria</taxon>
        <taxon>Bacillati</taxon>
        <taxon>Bacillota</taxon>
        <taxon>Clostridia</taxon>
        <taxon>Peptostreptococcales</taxon>
        <taxon>Natronincolaceae</taxon>
        <taxon>Serpentinicella</taxon>
    </lineage>
</organism>
<dbReference type="InterPro" id="IPR036388">
    <property type="entry name" value="WH-like_DNA-bd_sf"/>
</dbReference>
<dbReference type="SUPFAM" id="SSF46785">
    <property type="entry name" value="Winged helix' DNA-binding domain"/>
    <property type="match status" value="1"/>
</dbReference>
<dbReference type="SMART" id="SM00895">
    <property type="entry name" value="FCD"/>
    <property type="match status" value="1"/>
</dbReference>
<name>A0A4R2TVT7_9FIRM</name>
<keyword evidence="6" id="KW-1185">Reference proteome</keyword>
<dbReference type="InterPro" id="IPR008920">
    <property type="entry name" value="TF_FadR/GntR_C"/>
</dbReference>
<dbReference type="Pfam" id="PF00392">
    <property type="entry name" value="GntR"/>
    <property type="match status" value="1"/>
</dbReference>
<comment type="caution">
    <text evidence="5">The sequence shown here is derived from an EMBL/GenBank/DDBJ whole genome shotgun (WGS) entry which is preliminary data.</text>
</comment>
<dbReference type="GO" id="GO:0003677">
    <property type="term" value="F:DNA binding"/>
    <property type="evidence" value="ECO:0007669"/>
    <property type="project" value="UniProtKB-KW"/>
</dbReference>
<dbReference type="Proteomes" id="UP000295504">
    <property type="component" value="Unassembled WGS sequence"/>
</dbReference>
<dbReference type="CDD" id="cd07377">
    <property type="entry name" value="WHTH_GntR"/>
    <property type="match status" value="1"/>
</dbReference>
<accession>A0A4R2TVT7</accession>
<dbReference type="OrthoDB" id="9799482at2"/>
<dbReference type="InterPro" id="IPR036390">
    <property type="entry name" value="WH_DNA-bd_sf"/>
</dbReference>
<dbReference type="SUPFAM" id="SSF48008">
    <property type="entry name" value="GntR ligand-binding domain-like"/>
    <property type="match status" value="1"/>
</dbReference>